<dbReference type="EMBL" id="SMBP01000007">
    <property type="protein sequence ID" value="TCU60424.1"/>
    <property type="molecule type" value="Genomic_DNA"/>
</dbReference>
<evidence type="ECO:0000256" key="7">
    <source>
        <dbReference type="SAM" id="MobiDB-lite"/>
    </source>
</evidence>
<dbReference type="GO" id="GO:0006313">
    <property type="term" value="P:DNA transposition"/>
    <property type="evidence" value="ECO:0007669"/>
    <property type="project" value="UniProtKB-UniRule"/>
</dbReference>
<evidence type="ECO:0000313" key="8">
    <source>
        <dbReference type="EMBL" id="TCU60424.1"/>
    </source>
</evidence>
<keyword evidence="6" id="KW-0814">Transposable element</keyword>
<evidence type="ECO:0000256" key="3">
    <source>
        <dbReference type="ARBA" id="ARBA00022578"/>
    </source>
</evidence>
<evidence type="ECO:0000256" key="2">
    <source>
        <dbReference type="ARBA" id="ARBA00010961"/>
    </source>
</evidence>
<evidence type="ECO:0000256" key="5">
    <source>
        <dbReference type="ARBA" id="ARBA00023172"/>
    </source>
</evidence>
<dbReference type="Proteomes" id="UP000295773">
    <property type="component" value="Unassembled WGS sequence"/>
</dbReference>
<keyword evidence="5 6" id="KW-0233">DNA recombination</keyword>
<comment type="function">
    <text evidence="1 6">Required for the transposition of the insertion element.</text>
</comment>
<dbReference type="InterPro" id="IPR001207">
    <property type="entry name" value="Transposase_mutator"/>
</dbReference>
<proteinExistence type="inferred from homology"/>
<evidence type="ECO:0000256" key="1">
    <source>
        <dbReference type="ARBA" id="ARBA00002190"/>
    </source>
</evidence>
<feature type="region of interest" description="Disordered" evidence="7">
    <location>
        <begin position="35"/>
        <end position="87"/>
    </location>
</feature>
<evidence type="ECO:0000313" key="9">
    <source>
        <dbReference type="Proteomes" id="UP000295773"/>
    </source>
</evidence>
<protein>
    <recommendedName>
        <fullName evidence="6">Mutator family transposase</fullName>
    </recommendedName>
</protein>
<comment type="caution">
    <text evidence="8">The sequence shown here is derived from an EMBL/GenBank/DDBJ whole genome shotgun (WGS) entry which is preliminary data.</text>
</comment>
<accession>A0A4R3TGT6</accession>
<dbReference type="GO" id="GO:0003677">
    <property type="term" value="F:DNA binding"/>
    <property type="evidence" value="ECO:0007669"/>
    <property type="project" value="UniProtKB-UniRule"/>
</dbReference>
<sequence length="87" mass="10256">MIRSFLQSIEDADEALKELFDPIFESLFQGEMNHHLGYENDDKDYKQRQNRRDGYSQKTDHTTKGDITIVTPRDRDGSFEAQMISKR</sequence>
<evidence type="ECO:0000256" key="6">
    <source>
        <dbReference type="RuleBase" id="RU365089"/>
    </source>
</evidence>
<evidence type="ECO:0000256" key="4">
    <source>
        <dbReference type="ARBA" id="ARBA00023125"/>
    </source>
</evidence>
<organism evidence="8 9">
    <name type="scientific">Longicatena caecimuris</name>
    <dbReference type="NCBI Taxonomy" id="1796635"/>
    <lineage>
        <taxon>Bacteria</taxon>
        <taxon>Bacillati</taxon>
        <taxon>Bacillota</taxon>
        <taxon>Erysipelotrichia</taxon>
        <taxon>Erysipelotrichales</taxon>
        <taxon>Erysipelotrichaceae</taxon>
        <taxon>Longicatena</taxon>
    </lineage>
</organism>
<dbReference type="PANTHER" id="PTHR33217:SF8">
    <property type="entry name" value="MUTATOR FAMILY TRANSPOSASE"/>
    <property type="match status" value="1"/>
</dbReference>
<feature type="compositionally biased region" description="Basic and acidic residues" evidence="7">
    <location>
        <begin position="35"/>
        <end position="64"/>
    </location>
</feature>
<dbReference type="GO" id="GO:0004803">
    <property type="term" value="F:transposase activity"/>
    <property type="evidence" value="ECO:0007669"/>
    <property type="project" value="UniProtKB-UniRule"/>
</dbReference>
<keyword evidence="9" id="KW-1185">Reference proteome</keyword>
<gene>
    <name evidence="8" type="ORF">EDD61_107120</name>
</gene>
<keyword evidence="3 6" id="KW-0815">Transposition</keyword>
<name>A0A4R3TGT6_9FIRM</name>
<comment type="similarity">
    <text evidence="2 6">Belongs to the transposase mutator family.</text>
</comment>
<dbReference type="AlphaFoldDB" id="A0A4R3TGT6"/>
<reference evidence="8 9" key="1">
    <citation type="submission" date="2019-03" db="EMBL/GenBank/DDBJ databases">
        <title>Genomic Encyclopedia of Type Strains, Phase IV (KMG-IV): sequencing the most valuable type-strain genomes for metagenomic binning, comparative biology and taxonomic classification.</title>
        <authorList>
            <person name="Goeker M."/>
        </authorList>
    </citation>
    <scope>NUCLEOTIDE SEQUENCE [LARGE SCALE GENOMIC DNA]</scope>
    <source>
        <strain evidence="8 9">DSM 29481</strain>
    </source>
</reference>
<dbReference type="Pfam" id="PF00872">
    <property type="entry name" value="Transposase_mut"/>
    <property type="match status" value="1"/>
</dbReference>
<keyword evidence="4 6" id="KW-0238">DNA-binding</keyword>
<dbReference type="PANTHER" id="PTHR33217">
    <property type="entry name" value="TRANSPOSASE FOR INSERTION SEQUENCE ELEMENT IS1081"/>
    <property type="match status" value="1"/>
</dbReference>